<evidence type="ECO:0000313" key="7">
    <source>
        <dbReference type="EMBL" id="KAG8460985.1"/>
    </source>
</evidence>
<protein>
    <recommendedName>
        <fullName evidence="6">S1 motif domain-containing protein</fullName>
    </recommendedName>
</protein>
<dbReference type="InterPro" id="IPR003029">
    <property type="entry name" value="S1_domain"/>
</dbReference>
<keyword evidence="8" id="KW-1185">Reference proteome</keyword>
<comment type="similarity">
    <text evidence="1">Belongs to the bacterial ribosomal protein bS1 family.</text>
</comment>
<evidence type="ECO:0000256" key="4">
    <source>
        <dbReference type="SAM" id="MobiDB-lite"/>
    </source>
</evidence>
<comment type="caution">
    <text evidence="7">The sequence shown here is derived from an EMBL/GenBank/DDBJ whole genome shotgun (WGS) entry which is preliminary data.</text>
</comment>
<feature type="compositionally biased region" description="Low complexity" evidence="4">
    <location>
        <begin position="385"/>
        <end position="394"/>
    </location>
</feature>
<feature type="domain" description="S1 motif" evidence="6">
    <location>
        <begin position="166"/>
        <end position="253"/>
    </location>
</feature>
<dbReference type="PANTHER" id="PTHR10724">
    <property type="entry name" value="30S RIBOSOMAL PROTEIN S1"/>
    <property type="match status" value="1"/>
</dbReference>
<sequence>MATRALRAVVLVLAAAGARAAAGRAKAAPRRTLRAALPPAQYTLAERAPGEELRGVVVGQHADKVFVDVLTARPAAGGENRTRRVVACTRVPGLKRVLRARKTGRMLRGAVKPPPIGAEVGVQVTSVQAQSGRLCARLLRPVAARGLGTGGAEEEQVRELEQLSPATELRGRVVSQTPYEAFVDCGVSRAARNGSRKRINARLPLRELAQTVALRPQAVRAEGATRTLRDGDDIAVWALEVLPAAGRLTVTMQPRTAAQMATERRARVRARRKKRPAAASLALGSVRAGIVTKRLPYGCLVDVGARSPGLLHASAMPAGRATLAQLSVGDTLTVRVIKAATRADGGSADTLGLELVENDELAGAAERGAPAPLPGALPGAPPGAPRVSARALNSPPAPAPAPAAAGGARSAPSGRPVRAAAASGKAKAGARAPAPSSWAEEEEWGEEGDVDDGVSKAPSMEFDDLDAHLEDKYGF</sequence>
<feature type="region of interest" description="Disordered" evidence="4">
    <location>
        <begin position="366"/>
        <end position="475"/>
    </location>
</feature>
<dbReference type="OMA" id="WKEVINI"/>
<dbReference type="GO" id="GO:0003729">
    <property type="term" value="F:mRNA binding"/>
    <property type="evidence" value="ECO:0007669"/>
    <property type="project" value="TreeGrafter"/>
</dbReference>
<dbReference type="GO" id="GO:1990904">
    <property type="term" value="C:ribonucleoprotein complex"/>
    <property type="evidence" value="ECO:0007669"/>
    <property type="project" value="UniProtKB-KW"/>
</dbReference>
<keyword evidence="2" id="KW-0689">Ribosomal protein</keyword>
<evidence type="ECO:0000256" key="2">
    <source>
        <dbReference type="ARBA" id="ARBA00022980"/>
    </source>
</evidence>
<feature type="compositionally biased region" description="Basic and acidic residues" evidence="4">
    <location>
        <begin position="465"/>
        <end position="475"/>
    </location>
</feature>
<dbReference type="SMART" id="SM00316">
    <property type="entry name" value="S1"/>
    <property type="match status" value="2"/>
</dbReference>
<dbReference type="GO" id="GO:0006412">
    <property type="term" value="P:translation"/>
    <property type="evidence" value="ECO:0007669"/>
    <property type="project" value="TreeGrafter"/>
</dbReference>
<dbReference type="GO" id="GO:0003735">
    <property type="term" value="F:structural constituent of ribosome"/>
    <property type="evidence" value="ECO:0007669"/>
    <property type="project" value="TreeGrafter"/>
</dbReference>
<name>A0A8J6C8W6_DIALT</name>
<gene>
    <name evidence="7" type="ORF">KFE25_010736</name>
</gene>
<dbReference type="PANTHER" id="PTHR10724:SF7">
    <property type="entry name" value="SMALL RIBOSOMAL SUBUNIT PROTEIN BS1C"/>
    <property type="match status" value="1"/>
</dbReference>
<dbReference type="InterPro" id="IPR012340">
    <property type="entry name" value="NA-bd_OB-fold"/>
</dbReference>
<evidence type="ECO:0000256" key="5">
    <source>
        <dbReference type="SAM" id="SignalP"/>
    </source>
</evidence>
<dbReference type="GO" id="GO:0005840">
    <property type="term" value="C:ribosome"/>
    <property type="evidence" value="ECO:0007669"/>
    <property type="project" value="UniProtKB-KW"/>
</dbReference>
<organism evidence="7 8">
    <name type="scientific">Diacronema lutheri</name>
    <name type="common">Unicellular marine alga</name>
    <name type="synonym">Monochrysis lutheri</name>
    <dbReference type="NCBI Taxonomy" id="2081491"/>
    <lineage>
        <taxon>Eukaryota</taxon>
        <taxon>Haptista</taxon>
        <taxon>Haptophyta</taxon>
        <taxon>Pavlovophyceae</taxon>
        <taxon>Pavlovales</taxon>
        <taxon>Pavlovaceae</taxon>
        <taxon>Diacronema</taxon>
    </lineage>
</organism>
<feature type="compositionally biased region" description="Low complexity" evidence="4">
    <location>
        <begin position="402"/>
        <end position="438"/>
    </location>
</feature>
<dbReference type="Gene3D" id="2.40.50.140">
    <property type="entry name" value="Nucleic acid-binding proteins"/>
    <property type="match status" value="1"/>
</dbReference>
<dbReference type="PROSITE" id="PS50126">
    <property type="entry name" value="S1"/>
    <property type="match status" value="2"/>
</dbReference>
<dbReference type="Proteomes" id="UP000751190">
    <property type="component" value="Unassembled WGS sequence"/>
</dbReference>
<feature type="compositionally biased region" description="Acidic residues" evidence="4">
    <location>
        <begin position="439"/>
        <end position="452"/>
    </location>
</feature>
<dbReference type="InterPro" id="IPR050437">
    <property type="entry name" value="Ribos_protein_bS1-like"/>
</dbReference>
<feature type="domain" description="S1 motif" evidence="6">
    <location>
        <begin position="284"/>
        <end position="356"/>
    </location>
</feature>
<feature type="compositionally biased region" description="Pro residues" evidence="4">
    <location>
        <begin position="371"/>
        <end position="384"/>
    </location>
</feature>
<dbReference type="SUPFAM" id="SSF50249">
    <property type="entry name" value="Nucleic acid-binding proteins"/>
    <property type="match status" value="1"/>
</dbReference>
<feature type="signal peptide" evidence="5">
    <location>
        <begin position="1"/>
        <end position="20"/>
    </location>
</feature>
<accession>A0A8J6C8W6</accession>
<evidence type="ECO:0000313" key="8">
    <source>
        <dbReference type="Proteomes" id="UP000751190"/>
    </source>
</evidence>
<proteinExistence type="inferred from homology"/>
<feature type="chain" id="PRO_5035283174" description="S1 motif domain-containing protein" evidence="5">
    <location>
        <begin position="21"/>
        <end position="475"/>
    </location>
</feature>
<reference evidence="7" key="1">
    <citation type="submission" date="2021-05" db="EMBL/GenBank/DDBJ databases">
        <title>The genome of the haptophyte Pavlova lutheri (Diacronema luteri, Pavlovales) - a model for lipid biosynthesis in eukaryotic algae.</title>
        <authorList>
            <person name="Hulatt C.J."/>
            <person name="Posewitz M.C."/>
        </authorList>
    </citation>
    <scope>NUCLEOTIDE SEQUENCE</scope>
    <source>
        <strain evidence="7">NIVA-4/92</strain>
    </source>
</reference>
<evidence type="ECO:0000256" key="3">
    <source>
        <dbReference type="ARBA" id="ARBA00023274"/>
    </source>
</evidence>
<evidence type="ECO:0000259" key="6">
    <source>
        <dbReference type="PROSITE" id="PS50126"/>
    </source>
</evidence>
<keyword evidence="3" id="KW-0687">Ribonucleoprotein</keyword>
<dbReference type="EMBL" id="JAGTXO010000029">
    <property type="protein sequence ID" value="KAG8460985.1"/>
    <property type="molecule type" value="Genomic_DNA"/>
</dbReference>
<dbReference type="AlphaFoldDB" id="A0A8J6C8W6"/>
<evidence type="ECO:0000256" key="1">
    <source>
        <dbReference type="ARBA" id="ARBA00006767"/>
    </source>
</evidence>
<keyword evidence="5" id="KW-0732">Signal</keyword>